<dbReference type="Proteomes" id="UP000243515">
    <property type="component" value="Unassembled WGS sequence"/>
</dbReference>
<dbReference type="InterPro" id="IPR005556">
    <property type="entry name" value="SUN"/>
</dbReference>
<dbReference type="OrthoDB" id="5554151at2759"/>
<gene>
    <name evidence="4" type="ORF">Egran_01617</name>
</gene>
<evidence type="ECO:0000313" key="5">
    <source>
        <dbReference type="Proteomes" id="UP000243515"/>
    </source>
</evidence>
<dbReference type="AlphaFoldDB" id="A0A232M2N0"/>
<evidence type="ECO:0000256" key="2">
    <source>
        <dbReference type="SAM" id="MobiDB-lite"/>
    </source>
</evidence>
<accession>A0A232M2N0</accession>
<dbReference type="PANTHER" id="PTHR31654:SF0">
    <property type="entry name" value="SECRETED BETA-GLUCOSIDASE ADG3-RELATED"/>
    <property type="match status" value="1"/>
</dbReference>
<dbReference type="PANTHER" id="PTHR31654">
    <property type="entry name" value="SECRETED BETA-GLUCOSIDASE ADG3-RELATED"/>
    <property type="match status" value="1"/>
</dbReference>
<evidence type="ECO:0000313" key="4">
    <source>
        <dbReference type="EMBL" id="OXV10622.1"/>
    </source>
</evidence>
<feature type="compositionally biased region" description="Low complexity" evidence="2">
    <location>
        <begin position="310"/>
        <end position="394"/>
    </location>
</feature>
<reference evidence="4 5" key="1">
    <citation type="journal article" date="2015" name="Environ. Microbiol.">
        <title>Metagenome sequence of Elaphomyces granulatus from sporocarp tissue reveals Ascomycota ectomycorrhizal fingerprints of genome expansion and a Proteobacteria-rich microbiome.</title>
        <authorList>
            <person name="Quandt C.A."/>
            <person name="Kohler A."/>
            <person name="Hesse C.N."/>
            <person name="Sharpton T.J."/>
            <person name="Martin F."/>
            <person name="Spatafora J.W."/>
        </authorList>
    </citation>
    <scope>NUCLEOTIDE SEQUENCE [LARGE SCALE GENOMIC DNA]</scope>
    <source>
        <strain evidence="4 5">OSC145934</strain>
    </source>
</reference>
<name>A0A232M2N0_9EURO</name>
<evidence type="ECO:0000256" key="3">
    <source>
        <dbReference type="SAM" id="SignalP"/>
    </source>
</evidence>
<feature type="region of interest" description="Disordered" evidence="2">
    <location>
        <begin position="308"/>
        <end position="395"/>
    </location>
</feature>
<feature type="signal peptide" evidence="3">
    <location>
        <begin position="1"/>
        <end position="19"/>
    </location>
</feature>
<dbReference type="Pfam" id="PF03856">
    <property type="entry name" value="SUN"/>
    <property type="match status" value="1"/>
</dbReference>
<dbReference type="InterPro" id="IPR053088">
    <property type="entry name" value="Beta-glucosidase/SUN-like"/>
</dbReference>
<comment type="similarity">
    <text evidence="1">Belongs to the SUN family.</text>
</comment>
<evidence type="ECO:0008006" key="6">
    <source>
        <dbReference type="Google" id="ProtNLM"/>
    </source>
</evidence>
<proteinExistence type="inferred from homology"/>
<sequence length="491" mass="50124">MKSTSFAVACYALLAAVQASTHDHGHHHLRHHLDAEIAAPLERKGGQCQFPTDAGLVAVAPNEKNAGWAMSPDQTCLPGHYCPYACPPGQVSMQWDPDATSYSYPQSMNGGLYCDDSGNIQKPFPDRSYCQQGTGSVVAVNKCGDVVAFCQTVLPGSESMLIPTLIKDLATLAVPDTNYWCSTAAHFYINPPGISSEVACVWGTSSNNWGNWSPYVAGANADGHGRTFLKIGWNPIYLEPATPFRNVVPSFGVEIVCSGQGCNGLPCKIDPSIHGVNEMQGSSSAGAGGATFCVVTVPQGQQANIVVFESGNGNNSGNTGGNTNPPSQPSTTSSTSSTSTTTSSTTSLATSLATSSTASSVTNSVTNSVTSSITSSGSSLSSGTTGTSSANAASPTQTITTKVPLFSDYYGSVTPPLNGPTLKTAPPGGSTYGPHVFAETPVSSVVPATSAAAVTAGPGAAPLKQGAASSIATSMMSLALSLLITGILPNF</sequence>
<keyword evidence="3" id="KW-0732">Signal</keyword>
<feature type="chain" id="PRO_5013234868" description="SUN domain-containing protein" evidence="3">
    <location>
        <begin position="20"/>
        <end position="491"/>
    </location>
</feature>
<organism evidence="4 5">
    <name type="scientific">Elaphomyces granulatus</name>
    <dbReference type="NCBI Taxonomy" id="519963"/>
    <lineage>
        <taxon>Eukaryota</taxon>
        <taxon>Fungi</taxon>
        <taxon>Dikarya</taxon>
        <taxon>Ascomycota</taxon>
        <taxon>Pezizomycotina</taxon>
        <taxon>Eurotiomycetes</taxon>
        <taxon>Eurotiomycetidae</taxon>
        <taxon>Eurotiales</taxon>
        <taxon>Elaphomycetaceae</taxon>
        <taxon>Elaphomyces</taxon>
    </lineage>
</organism>
<keyword evidence="5" id="KW-1185">Reference proteome</keyword>
<evidence type="ECO:0000256" key="1">
    <source>
        <dbReference type="ARBA" id="ARBA00010579"/>
    </source>
</evidence>
<comment type="caution">
    <text evidence="4">The sequence shown here is derived from an EMBL/GenBank/DDBJ whole genome shotgun (WGS) entry which is preliminary data.</text>
</comment>
<dbReference type="EMBL" id="NPHW01002847">
    <property type="protein sequence ID" value="OXV10622.1"/>
    <property type="molecule type" value="Genomic_DNA"/>
</dbReference>
<protein>
    <recommendedName>
        <fullName evidence="6">SUN domain-containing protein</fullName>
    </recommendedName>
</protein>